<accession>A0A9D7F7Z0</accession>
<evidence type="ECO:0000259" key="1">
    <source>
        <dbReference type="Pfam" id="PF00561"/>
    </source>
</evidence>
<dbReference type="PANTHER" id="PTHR43194">
    <property type="entry name" value="HYDROLASE ALPHA/BETA FOLD FAMILY"/>
    <property type="match status" value="1"/>
</dbReference>
<gene>
    <name evidence="2" type="ORF">IPJ48_11675</name>
</gene>
<dbReference type="Pfam" id="PF00561">
    <property type="entry name" value="Abhydrolase_1"/>
    <property type="match status" value="1"/>
</dbReference>
<dbReference type="Gene3D" id="3.40.50.1820">
    <property type="entry name" value="alpha/beta hydrolase"/>
    <property type="match status" value="1"/>
</dbReference>
<dbReference type="InterPro" id="IPR029058">
    <property type="entry name" value="AB_hydrolase_fold"/>
</dbReference>
<dbReference type="InterPro" id="IPR000073">
    <property type="entry name" value="AB_hydrolase_1"/>
</dbReference>
<evidence type="ECO:0000313" key="3">
    <source>
        <dbReference type="Proteomes" id="UP000886602"/>
    </source>
</evidence>
<feature type="domain" description="AB hydrolase-1" evidence="1">
    <location>
        <begin position="26"/>
        <end position="196"/>
    </location>
</feature>
<keyword evidence="2" id="KW-0378">Hydrolase</keyword>
<dbReference type="PRINTS" id="PR00111">
    <property type="entry name" value="ABHYDROLASE"/>
</dbReference>
<dbReference type="Proteomes" id="UP000886602">
    <property type="component" value="Unassembled WGS sequence"/>
</dbReference>
<sequence length="206" mass="21934">MRSPTCPSCATPSFIDTAAALADTLPEGCILCGWSLGSQLALQAAVLRPGHFSRLILVGSTPRFTQADDWPHAQTPALLDAFETAVGEDPGTTLKRFIALLNQGDTQARANARSLALGLSAGKLPDAATLVQGLGWLRDVDLRQQLAAIALPTLLIHGENDPLMPLAAAQWLKEQLPNAHLERFAGAAHAPFLNDPERFAQLIGDF</sequence>
<dbReference type="GO" id="GO:0016787">
    <property type="term" value="F:hydrolase activity"/>
    <property type="evidence" value="ECO:0007669"/>
    <property type="project" value="UniProtKB-KW"/>
</dbReference>
<comment type="caution">
    <text evidence="2">The sequence shown here is derived from an EMBL/GenBank/DDBJ whole genome shotgun (WGS) entry which is preliminary data.</text>
</comment>
<dbReference type="SUPFAM" id="SSF53474">
    <property type="entry name" value="alpha/beta-Hydrolases"/>
    <property type="match status" value="1"/>
</dbReference>
<dbReference type="PANTHER" id="PTHR43194:SF5">
    <property type="entry name" value="PIMELOYL-[ACYL-CARRIER PROTEIN] METHYL ESTER ESTERASE"/>
    <property type="match status" value="1"/>
</dbReference>
<evidence type="ECO:0000313" key="2">
    <source>
        <dbReference type="EMBL" id="MBK7423697.1"/>
    </source>
</evidence>
<dbReference type="AlphaFoldDB" id="A0A9D7F7Z0"/>
<organism evidence="2 3">
    <name type="scientific">Candidatus Propionivibrio dominans</name>
    <dbReference type="NCBI Taxonomy" id="2954373"/>
    <lineage>
        <taxon>Bacteria</taxon>
        <taxon>Pseudomonadati</taxon>
        <taxon>Pseudomonadota</taxon>
        <taxon>Betaproteobacteria</taxon>
        <taxon>Rhodocyclales</taxon>
        <taxon>Rhodocyclaceae</taxon>
        <taxon>Propionivibrio</taxon>
    </lineage>
</organism>
<dbReference type="InterPro" id="IPR050228">
    <property type="entry name" value="Carboxylesterase_BioH"/>
</dbReference>
<reference evidence="2" key="1">
    <citation type="submission" date="2020-10" db="EMBL/GenBank/DDBJ databases">
        <title>Connecting structure to function with the recovery of over 1000 high-quality activated sludge metagenome-assembled genomes encoding full-length rRNA genes using long-read sequencing.</title>
        <authorList>
            <person name="Singleton C.M."/>
            <person name="Petriglieri F."/>
            <person name="Kristensen J.M."/>
            <person name="Kirkegaard R.H."/>
            <person name="Michaelsen T.Y."/>
            <person name="Andersen M.H."/>
            <person name="Karst S.M."/>
            <person name="Dueholm M.S."/>
            <person name="Nielsen P.H."/>
            <person name="Albertsen M."/>
        </authorList>
    </citation>
    <scope>NUCLEOTIDE SEQUENCE</scope>
    <source>
        <strain evidence="2">EsbW_18-Q3-R4-48_MAXAC.044</strain>
    </source>
</reference>
<proteinExistence type="predicted"/>
<name>A0A9D7F7Z0_9RHOO</name>
<dbReference type="EMBL" id="JADJNC010000017">
    <property type="protein sequence ID" value="MBK7423697.1"/>
    <property type="molecule type" value="Genomic_DNA"/>
</dbReference>
<protein>
    <submittedName>
        <fullName evidence="2">Alpha/beta fold hydrolase</fullName>
    </submittedName>
</protein>